<dbReference type="Gene3D" id="3.20.20.70">
    <property type="entry name" value="Aldolase class I"/>
    <property type="match status" value="1"/>
</dbReference>
<evidence type="ECO:0000256" key="1">
    <source>
        <dbReference type="SAM" id="SignalP"/>
    </source>
</evidence>
<dbReference type="InterPro" id="IPR017853">
    <property type="entry name" value="GH"/>
</dbReference>
<dbReference type="Pfam" id="PF14508">
    <property type="entry name" value="GH97_N"/>
    <property type="match status" value="1"/>
</dbReference>
<evidence type="ECO:0000259" key="3">
    <source>
        <dbReference type="Pfam" id="PF14508"/>
    </source>
</evidence>
<keyword evidence="6" id="KW-1185">Reference proteome</keyword>
<feature type="signal peptide" evidence="1">
    <location>
        <begin position="1"/>
        <end position="22"/>
    </location>
</feature>
<dbReference type="Pfam" id="PF14509">
    <property type="entry name" value="GH97_C"/>
    <property type="match status" value="1"/>
</dbReference>
<dbReference type="InterPro" id="IPR029486">
    <property type="entry name" value="GH97_N"/>
</dbReference>
<dbReference type="InterPro" id="IPR013785">
    <property type="entry name" value="Aldolase_TIM"/>
</dbReference>
<evidence type="ECO:0000313" key="5">
    <source>
        <dbReference type="EMBL" id="MBB6095969.1"/>
    </source>
</evidence>
<keyword evidence="1" id="KW-0732">Signal</keyword>
<name>A0A841HUM6_9GAMM</name>
<dbReference type="PANTHER" id="PTHR35803:SF1">
    <property type="entry name" value="GLUCAN 1,4-ALPHA-GLUCOSIDASE SUSB"/>
    <property type="match status" value="1"/>
</dbReference>
<dbReference type="Proteomes" id="UP000588068">
    <property type="component" value="Unassembled WGS sequence"/>
</dbReference>
<dbReference type="EC" id="3.2.1.20" evidence="5"/>
<sequence length="683" mass="76328">MKSSTWAVFALLATAGVSQVVAAECVDSPGNVLQVCVFTENGSAYYEVTRKGHPVLQRSALGLVFEGEKVPRLVVAGTAQRASRDSTWEQPWGEERRIRDRHNEMRVSLRGDTQNTSAFDIVVRAFDDGFGFRYDFMGVPAGRAVAIADELTQFKPAGAYDAWWFPAYEKERDEYLYERTPLDRITKAETPLTLESSQLYLSIHEAALIDYASMTLERTATGTLKADLMPWSDGIKVRRTGPFQTPWRTVLVSETAAGLADSRLTLNLNEPNKLGDVSWAKPAKYVGIWWEMHLNRSTWGSGPKHGATTANTKRYIDFAAKYGFDGVLVEGWNTGWDGDWIANGANFSFTKSYPDFNLAEVTAYARRKGVSLIGHNETAGAIQNYESQLEAGFKQYEKYGVTSVKTGYVKPNGTIQRSTPDGAAHNEWFAGQYLVRHHQLVAETAARYKIAIDAHEPVKDTGLRRTWPNLMSREGARGQEFNAWGDPTNPPEHVVILPLTRLLAGPMDFTPGIFDITEGGKPTVAKRVQSTLANQLALYVVIYSPLHMAADLPENYEKHLDAFQFIRDVPTDWERSRTLDAKIGDYIAVARQERGGSDWYLGVLTDEQPRTLNVSLDFLDPKRRYEAQIYRDAPQADYRTHPIAYEIKRQSVSATDQLTLKLAPGGGTAIRFKAEPIAASDER</sequence>
<dbReference type="Pfam" id="PF10566">
    <property type="entry name" value="Glyco_hydro_97"/>
    <property type="match status" value="1"/>
</dbReference>
<keyword evidence="5" id="KW-0326">Glycosidase</keyword>
<dbReference type="InterPro" id="IPR014718">
    <property type="entry name" value="GH-type_carb-bd"/>
</dbReference>
<evidence type="ECO:0000259" key="4">
    <source>
        <dbReference type="Pfam" id="PF14509"/>
    </source>
</evidence>
<organism evidence="5 6">
    <name type="scientific">Povalibacter uvarum</name>
    <dbReference type="NCBI Taxonomy" id="732238"/>
    <lineage>
        <taxon>Bacteria</taxon>
        <taxon>Pseudomonadati</taxon>
        <taxon>Pseudomonadota</taxon>
        <taxon>Gammaproteobacteria</taxon>
        <taxon>Steroidobacterales</taxon>
        <taxon>Steroidobacteraceae</taxon>
        <taxon>Povalibacter</taxon>
    </lineage>
</organism>
<dbReference type="EMBL" id="JACHHZ010000006">
    <property type="protein sequence ID" value="MBB6095969.1"/>
    <property type="molecule type" value="Genomic_DNA"/>
</dbReference>
<feature type="domain" description="Glycosyl-hydrolase 97 catalytic" evidence="2">
    <location>
        <begin position="289"/>
        <end position="476"/>
    </location>
</feature>
<keyword evidence="5" id="KW-0378">Hydrolase</keyword>
<dbReference type="AlphaFoldDB" id="A0A841HUM6"/>
<comment type="caution">
    <text evidence="5">The sequence shown here is derived from an EMBL/GenBank/DDBJ whole genome shotgun (WGS) entry which is preliminary data.</text>
</comment>
<gene>
    <name evidence="5" type="ORF">HNQ60_004860</name>
</gene>
<feature type="domain" description="Glycosyl-hydrolase 97 N-terminal" evidence="3">
    <location>
        <begin position="26"/>
        <end position="271"/>
    </location>
</feature>
<dbReference type="InterPro" id="IPR052720">
    <property type="entry name" value="Glycosyl_hydrolase_97"/>
</dbReference>
<reference evidence="5 6" key="1">
    <citation type="submission" date="2020-08" db="EMBL/GenBank/DDBJ databases">
        <title>Genomic Encyclopedia of Type Strains, Phase IV (KMG-IV): sequencing the most valuable type-strain genomes for metagenomic binning, comparative biology and taxonomic classification.</title>
        <authorList>
            <person name="Goeker M."/>
        </authorList>
    </citation>
    <scope>NUCLEOTIDE SEQUENCE [LARGE SCALE GENOMIC DNA]</scope>
    <source>
        <strain evidence="5 6">DSM 26723</strain>
    </source>
</reference>
<dbReference type="GO" id="GO:0030246">
    <property type="term" value="F:carbohydrate binding"/>
    <property type="evidence" value="ECO:0007669"/>
    <property type="project" value="InterPro"/>
</dbReference>
<feature type="chain" id="PRO_5032616694" evidence="1">
    <location>
        <begin position="23"/>
        <end position="683"/>
    </location>
</feature>
<protein>
    <submittedName>
        <fullName evidence="5">Alpha-glucosidase</fullName>
        <ecNumber evidence="5">3.2.1.20</ecNumber>
    </submittedName>
</protein>
<dbReference type="GO" id="GO:0004558">
    <property type="term" value="F:alpha-1,4-glucosidase activity"/>
    <property type="evidence" value="ECO:0007669"/>
    <property type="project" value="UniProtKB-EC"/>
</dbReference>
<evidence type="ECO:0000259" key="2">
    <source>
        <dbReference type="Pfam" id="PF10566"/>
    </source>
</evidence>
<dbReference type="RefSeq" id="WP_184335352.1">
    <property type="nucleotide sequence ID" value="NZ_JACHHZ010000006.1"/>
</dbReference>
<accession>A0A841HUM6</accession>
<dbReference type="Gene3D" id="2.70.98.10">
    <property type="match status" value="1"/>
</dbReference>
<evidence type="ECO:0000313" key="6">
    <source>
        <dbReference type="Proteomes" id="UP000588068"/>
    </source>
</evidence>
<proteinExistence type="predicted"/>
<dbReference type="InterPro" id="IPR029483">
    <property type="entry name" value="GH97_C"/>
</dbReference>
<dbReference type="SUPFAM" id="SSF51445">
    <property type="entry name" value="(Trans)glycosidases"/>
    <property type="match status" value="1"/>
</dbReference>
<feature type="domain" description="Glycosyl-hydrolase 97 C-terminal oligomerisation" evidence="4">
    <location>
        <begin position="572"/>
        <end position="673"/>
    </location>
</feature>
<dbReference type="PANTHER" id="PTHR35803">
    <property type="entry name" value="GLUCAN 1,4-ALPHA-GLUCOSIDASE SUSB-RELATED"/>
    <property type="match status" value="1"/>
</dbReference>
<dbReference type="InterPro" id="IPR019563">
    <property type="entry name" value="GH97_catalytic"/>
</dbReference>